<organism evidence="4 5">
    <name type="scientific">Anaerobutyricum soehngenii</name>
    <dbReference type="NCBI Taxonomy" id="105843"/>
    <lineage>
        <taxon>Bacteria</taxon>
        <taxon>Bacillati</taxon>
        <taxon>Bacillota</taxon>
        <taxon>Clostridia</taxon>
        <taxon>Lachnospirales</taxon>
        <taxon>Lachnospiraceae</taxon>
        <taxon>Anaerobutyricum</taxon>
    </lineage>
</organism>
<name>A0A6N7Y336_9FIRM</name>
<accession>A0A6N7Y336</accession>
<evidence type="ECO:0000256" key="1">
    <source>
        <dbReference type="ARBA" id="ARBA00022801"/>
    </source>
</evidence>
<comment type="caution">
    <text evidence="4">The sequence shown here is derived from an EMBL/GenBank/DDBJ whole genome shotgun (WGS) entry which is preliminary data.</text>
</comment>
<dbReference type="EC" id="3.4.22.71" evidence="4"/>
<evidence type="ECO:0000256" key="2">
    <source>
        <dbReference type="PIRSR" id="PIRSR605754-1"/>
    </source>
</evidence>
<dbReference type="AlphaFoldDB" id="A0A6N7Y336"/>
<dbReference type="RefSeq" id="WP_154581552.1">
    <property type="nucleotide sequence ID" value="NZ_VULP01000044.1"/>
</dbReference>
<dbReference type="NCBIfam" id="TIGR03064">
    <property type="entry name" value="sortase_srtB"/>
    <property type="match status" value="1"/>
</dbReference>
<keyword evidence="1 4" id="KW-0378">Hydrolase</keyword>
<reference evidence="4 5" key="1">
    <citation type="submission" date="2019-08" db="EMBL/GenBank/DDBJ databases">
        <title>In-depth cultivation of the pig gut microbiome towards novel bacterial diversity and tailored functional studies.</title>
        <authorList>
            <person name="Wylensek D."/>
            <person name="Hitch T.C.A."/>
            <person name="Clavel T."/>
        </authorList>
    </citation>
    <scope>NUCLEOTIDE SEQUENCE [LARGE SCALE GENOMIC DNA]</scope>
    <source>
        <strain evidence="4 5">BSM-383-APC-4H</strain>
    </source>
</reference>
<gene>
    <name evidence="4" type="primary">srtB</name>
    <name evidence="4" type="ORF">FYJ25_13995</name>
</gene>
<dbReference type="Gene3D" id="2.40.260.10">
    <property type="entry name" value="Sortase"/>
    <property type="match status" value="1"/>
</dbReference>
<feature type="active site" description="Proton donor/acceptor" evidence="2">
    <location>
        <position position="129"/>
    </location>
</feature>
<dbReference type="SUPFAM" id="SSF63817">
    <property type="entry name" value="Sortase"/>
    <property type="match status" value="1"/>
</dbReference>
<dbReference type="Proteomes" id="UP000433359">
    <property type="component" value="Unassembled WGS sequence"/>
</dbReference>
<evidence type="ECO:0000313" key="5">
    <source>
        <dbReference type="Proteomes" id="UP000433359"/>
    </source>
</evidence>
<feature type="active site" description="Acyl-thioester intermediate" evidence="2">
    <location>
        <position position="226"/>
    </location>
</feature>
<evidence type="ECO:0000256" key="3">
    <source>
        <dbReference type="SAM" id="Phobius"/>
    </source>
</evidence>
<sequence>MGKIREFFYLLAIAVLISLSMIFIGAAFREEYPLWKNQKILEDLQSDVKTEETGDEDPGIDWEKLKKINPDIVGWIKVPGTRIDYPVLRGSRWNEYLHKDYKGESSYAGSIFIQPGASFEDKHLILYGHNMRTRSMFGSLHEFESEDFYKKYNKIYLYQPEKVMKYTVYSVYDCLDKSTTYLTDFTGNKKDERWIDWLSMTIEKNAYYPIKKKPEKEGQILTLSTCSGKKKGDDYRLVVNAVIK</sequence>
<keyword evidence="3" id="KW-1133">Transmembrane helix</keyword>
<dbReference type="CDD" id="cd05826">
    <property type="entry name" value="Sortase_B"/>
    <property type="match status" value="1"/>
</dbReference>
<dbReference type="Pfam" id="PF04203">
    <property type="entry name" value="Sortase"/>
    <property type="match status" value="1"/>
</dbReference>
<dbReference type="EMBL" id="VULP01000044">
    <property type="protein sequence ID" value="MSU83409.1"/>
    <property type="molecule type" value="Genomic_DNA"/>
</dbReference>
<protein>
    <submittedName>
        <fullName evidence="4">Class B sortase</fullName>
        <ecNumber evidence="4">3.4.22.71</ecNumber>
    </submittedName>
</protein>
<dbReference type="InterPro" id="IPR023365">
    <property type="entry name" value="Sortase_dom-sf"/>
</dbReference>
<dbReference type="InterPro" id="IPR009835">
    <property type="entry name" value="SrtB"/>
</dbReference>
<keyword evidence="3" id="KW-0472">Membrane</keyword>
<proteinExistence type="predicted"/>
<evidence type="ECO:0000313" key="4">
    <source>
        <dbReference type="EMBL" id="MSU83409.1"/>
    </source>
</evidence>
<dbReference type="GO" id="GO:0016787">
    <property type="term" value="F:hydrolase activity"/>
    <property type="evidence" value="ECO:0007669"/>
    <property type="project" value="UniProtKB-KW"/>
</dbReference>
<feature type="transmembrane region" description="Helical" evidence="3">
    <location>
        <begin position="7"/>
        <end position="28"/>
    </location>
</feature>
<keyword evidence="3" id="KW-0812">Transmembrane</keyword>
<dbReference type="InterPro" id="IPR005754">
    <property type="entry name" value="Sortase"/>
</dbReference>